<dbReference type="GO" id="GO:0005886">
    <property type="term" value="C:plasma membrane"/>
    <property type="evidence" value="ECO:0007669"/>
    <property type="project" value="UniProtKB-SubCell"/>
</dbReference>
<accession>A0ABD5QAH0</accession>
<dbReference type="InterPro" id="IPR035906">
    <property type="entry name" value="MetI-like_sf"/>
</dbReference>
<dbReference type="EMBL" id="JBHSJG010000006">
    <property type="protein sequence ID" value="MFC4986683.1"/>
    <property type="molecule type" value="Genomic_DNA"/>
</dbReference>
<dbReference type="SUPFAM" id="SSF161098">
    <property type="entry name" value="MetI-like"/>
    <property type="match status" value="1"/>
</dbReference>
<evidence type="ECO:0000256" key="3">
    <source>
        <dbReference type="ARBA" id="ARBA00022989"/>
    </source>
</evidence>
<dbReference type="InterPro" id="IPR000515">
    <property type="entry name" value="MetI-like"/>
</dbReference>
<feature type="transmembrane region" description="Helical" evidence="5">
    <location>
        <begin position="283"/>
        <end position="304"/>
    </location>
</feature>
<feature type="domain" description="ABC transmembrane type-1" evidence="6">
    <location>
        <begin position="99"/>
        <end position="301"/>
    </location>
</feature>
<comment type="similarity">
    <text evidence="5">Belongs to the binding-protein-dependent transport system permease family.</text>
</comment>
<evidence type="ECO:0000256" key="1">
    <source>
        <dbReference type="ARBA" id="ARBA00004141"/>
    </source>
</evidence>
<dbReference type="AlphaFoldDB" id="A0ABD5QAH0"/>
<dbReference type="Pfam" id="PF00528">
    <property type="entry name" value="BPD_transp_1"/>
    <property type="match status" value="1"/>
</dbReference>
<evidence type="ECO:0000313" key="7">
    <source>
        <dbReference type="EMBL" id="MFC4986683.1"/>
    </source>
</evidence>
<dbReference type="PANTHER" id="PTHR42729:SF1">
    <property type="entry name" value="OLIGO_DIPEPTIDE TRANSPORT, PERMEASE PROTEIN (DPPC-2)"/>
    <property type="match status" value="1"/>
</dbReference>
<evidence type="ECO:0000256" key="2">
    <source>
        <dbReference type="ARBA" id="ARBA00022692"/>
    </source>
</evidence>
<reference evidence="7 8" key="1">
    <citation type="journal article" date="2019" name="Int. J. Syst. Evol. Microbiol.">
        <title>The Global Catalogue of Microorganisms (GCM) 10K type strain sequencing project: providing services to taxonomists for standard genome sequencing and annotation.</title>
        <authorList>
            <consortium name="The Broad Institute Genomics Platform"/>
            <consortium name="The Broad Institute Genome Sequencing Center for Infectious Disease"/>
            <person name="Wu L."/>
            <person name="Ma J."/>
        </authorList>
    </citation>
    <scope>NUCLEOTIDE SEQUENCE [LARGE SCALE GENOMIC DNA]</scope>
    <source>
        <strain evidence="7 8">CGMCC 1.15824</strain>
    </source>
</reference>
<feature type="transmembrane region" description="Helical" evidence="5">
    <location>
        <begin position="48"/>
        <end position="68"/>
    </location>
</feature>
<name>A0ABD5QAH0_9EURY</name>
<keyword evidence="8" id="KW-1185">Reference proteome</keyword>
<evidence type="ECO:0000256" key="5">
    <source>
        <dbReference type="RuleBase" id="RU363032"/>
    </source>
</evidence>
<evidence type="ECO:0000256" key="4">
    <source>
        <dbReference type="ARBA" id="ARBA00023136"/>
    </source>
</evidence>
<feature type="transmembrane region" description="Helical" evidence="5">
    <location>
        <begin position="110"/>
        <end position="130"/>
    </location>
</feature>
<comment type="subcellular location">
    <subcellularLocation>
        <location evidence="5">Cell membrane</location>
        <topology evidence="5">Multi-pass membrane protein</topology>
    </subcellularLocation>
    <subcellularLocation>
        <location evidence="1">Membrane</location>
        <topology evidence="1">Multi-pass membrane protein</topology>
    </subcellularLocation>
</comment>
<keyword evidence="3 5" id="KW-1133">Transmembrane helix</keyword>
<evidence type="ECO:0000259" key="6">
    <source>
        <dbReference type="PROSITE" id="PS50928"/>
    </source>
</evidence>
<sequence length="320" mass="34839">MSRTEGTDTSPFETISDVETSKSARYREFLWDHVVVPLRIFLKDWRGVVGTVIVGTYVLMGTVGLLIFKKPSPNEGSPNAPPFETMALPLGTDALGQGIFRSLIYATPTMLLMILSGGVFAIAVASMVGITAGYKGGRLDSLLMGVSDMMIALPGLPLVMVVTTIFAPRSAILVGILLAINQWAGLARTLRSQVLTLREESYVEAARVMGAPTYRIIIDDIIPELMPYILISFVNAARAVIFGSVALYFLGVLPFSNFNWGVMMNIANDQGNALVVPAYRHTILFPMLAIVGLSMGLVLIAQAADRLFNVRLRTRHETEK</sequence>
<dbReference type="PANTHER" id="PTHR42729">
    <property type="entry name" value="OLIGO/DIPEPTIDE TRANSPORT, PERMEASE PROTEIN (DPPC-2)"/>
    <property type="match status" value="1"/>
</dbReference>
<keyword evidence="2 5" id="KW-0812">Transmembrane</keyword>
<dbReference type="Gene3D" id="1.10.3720.10">
    <property type="entry name" value="MetI-like"/>
    <property type="match status" value="1"/>
</dbReference>
<organism evidence="7 8">
    <name type="scientific">Saliphagus infecundisoli</name>
    <dbReference type="NCBI Taxonomy" id="1849069"/>
    <lineage>
        <taxon>Archaea</taxon>
        <taxon>Methanobacteriati</taxon>
        <taxon>Methanobacteriota</taxon>
        <taxon>Stenosarchaea group</taxon>
        <taxon>Halobacteria</taxon>
        <taxon>Halobacteriales</taxon>
        <taxon>Natrialbaceae</taxon>
        <taxon>Saliphagus</taxon>
    </lineage>
</organism>
<protein>
    <submittedName>
        <fullName evidence="7">ABC transporter permease</fullName>
    </submittedName>
</protein>
<keyword evidence="4 5" id="KW-0472">Membrane</keyword>
<keyword evidence="5" id="KW-0813">Transport</keyword>
<proteinExistence type="inferred from homology"/>
<dbReference type="CDD" id="cd06261">
    <property type="entry name" value="TM_PBP2"/>
    <property type="match status" value="1"/>
</dbReference>
<dbReference type="PROSITE" id="PS50928">
    <property type="entry name" value="ABC_TM1"/>
    <property type="match status" value="1"/>
</dbReference>
<dbReference type="RefSeq" id="WP_224830117.1">
    <property type="nucleotide sequence ID" value="NZ_JAIVEF010000002.1"/>
</dbReference>
<comment type="caution">
    <text evidence="7">The sequence shown here is derived from an EMBL/GenBank/DDBJ whole genome shotgun (WGS) entry which is preliminary data.</text>
</comment>
<evidence type="ECO:0000313" key="8">
    <source>
        <dbReference type="Proteomes" id="UP001595925"/>
    </source>
</evidence>
<gene>
    <name evidence="7" type="ORF">ACFPFO_02585</name>
</gene>
<dbReference type="Proteomes" id="UP001595925">
    <property type="component" value="Unassembled WGS sequence"/>
</dbReference>